<dbReference type="OrthoDB" id="3289104at2"/>
<dbReference type="SUPFAM" id="SSF58104">
    <property type="entry name" value="Methyl-accepting chemotaxis protein (MCP) signaling domain"/>
    <property type="match status" value="1"/>
</dbReference>
<dbReference type="EMBL" id="UIGB01000001">
    <property type="protein sequence ID" value="SUU85950.1"/>
    <property type="molecule type" value="Genomic_DNA"/>
</dbReference>
<reference evidence="4 5" key="1">
    <citation type="submission" date="2018-06" db="EMBL/GenBank/DDBJ databases">
        <authorList>
            <consortium name="Pathogen Informatics"/>
            <person name="Doyle S."/>
        </authorList>
    </citation>
    <scope>NUCLEOTIDE SEQUENCE [LARGE SCALE GENOMIC DNA]</scope>
    <source>
        <strain evidence="4 5">NCTC12722</strain>
    </source>
</reference>
<accession>A0A380WAD1</accession>
<sequence length="274" mass="28433">MSAPADCHDELSGTIDLSHTQQICDLVAEKMGFDCSFMGQGGVILASNLRERIGTVHAAAARVMGGEVDQFEVNADMAAASNGSMREGINMPVNIDGKRIGSYGLAGPLDAVRPFAYIITSLVGSVIALRIQDVSRTNHISRQMMKATGVAAIAANAAEEAAKAMLLLSETTSRIGDVATTIGKVAKQTNLLALNATIEAGRAGDMGVGFAVVAQEVKVLSGQTAKATIDIGSQIGKVQGAVDEMRRAMSAMNNSINNVSAIVADIASVMQESH</sequence>
<dbReference type="InterPro" id="IPR008599">
    <property type="entry name" value="Diacid_rec"/>
</dbReference>
<evidence type="ECO:0000313" key="5">
    <source>
        <dbReference type="Proteomes" id="UP000254343"/>
    </source>
</evidence>
<proteinExistence type="predicted"/>
<gene>
    <name evidence="4" type="primary">bdlA_1</name>
    <name evidence="4" type="ORF">NCTC12722_03168</name>
</gene>
<dbReference type="InterPro" id="IPR004089">
    <property type="entry name" value="MCPsignal_dom"/>
</dbReference>
<dbReference type="Proteomes" id="UP000254343">
    <property type="component" value="Unassembled WGS sequence"/>
</dbReference>
<feature type="domain" description="Methyl-accepting transducer" evidence="3">
    <location>
        <begin position="158"/>
        <end position="274"/>
    </location>
</feature>
<protein>
    <submittedName>
        <fullName evidence="4">Chemotaxis regulator BdlA</fullName>
    </submittedName>
</protein>
<dbReference type="GO" id="GO:0007165">
    <property type="term" value="P:signal transduction"/>
    <property type="evidence" value="ECO:0007669"/>
    <property type="project" value="UniProtKB-KW"/>
</dbReference>
<evidence type="ECO:0000256" key="2">
    <source>
        <dbReference type="PROSITE-ProRule" id="PRU00284"/>
    </source>
</evidence>
<name>A0A380WAD1_AFIFE</name>
<dbReference type="RefSeq" id="WP_002716777.1">
    <property type="nucleotide sequence ID" value="NZ_UFSI01000001.1"/>
</dbReference>
<dbReference type="PROSITE" id="PS50111">
    <property type="entry name" value="CHEMOTAXIS_TRANSDUC_2"/>
    <property type="match status" value="1"/>
</dbReference>
<dbReference type="SMART" id="SM00283">
    <property type="entry name" value="MA"/>
    <property type="match status" value="1"/>
</dbReference>
<dbReference type="GO" id="GO:0016020">
    <property type="term" value="C:membrane"/>
    <property type="evidence" value="ECO:0007669"/>
    <property type="project" value="InterPro"/>
</dbReference>
<dbReference type="AlphaFoldDB" id="A0A380WAD1"/>
<dbReference type="PANTHER" id="PTHR32089">
    <property type="entry name" value="METHYL-ACCEPTING CHEMOTAXIS PROTEIN MCPB"/>
    <property type="match status" value="1"/>
</dbReference>
<evidence type="ECO:0000256" key="1">
    <source>
        <dbReference type="ARBA" id="ARBA00023224"/>
    </source>
</evidence>
<keyword evidence="1 2" id="KW-0807">Transducer</keyword>
<evidence type="ECO:0000313" key="4">
    <source>
        <dbReference type="EMBL" id="SUU85950.1"/>
    </source>
</evidence>
<dbReference type="PANTHER" id="PTHR32089:SF112">
    <property type="entry name" value="LYSOZYME-LIKE PROTEIN-RELATED"/>
    <property type="match status" value="1"/>
</dbReference>
<evidence type="ECO:0000259" key="3">
    <source>
        <dbReference type="PROSITE" id="PS50111"/>
    </source>
</evidence>
<dbReference type="Pfam" id="PF05651">
    <property type="entry name" value="Diacid_rec"/>
    <property type="match status" value="1"/>
</dbReference>
<dbReference type="Pfam" id="PF00015">
    <property type="entry name" value="MCPsignal"/>
    <property type="match status" value="1"/>
</dbReference>
<organism evidence="4 5">
    <name type="scientific">Afipia felis</name>
    <name type="common">Cat scratch disease bacillus</name>
    <dbReference type="NCBI Taxonomy" id="1035"/>
    <lineage>
        <taxon>Bacteria</taxon>
        <taxon>Pseudomonadati</taxon>
        <taxon>Pseudomonadota</taxon>
        <taxon>Alphaproteobacteria</taxon>
        <taxon>Hyphomicrobiales</taxon>
        <taxon>Nitrobacteraceae</taxon>
        <taxon>Afipia</taxon>
    </lineage>
</organism>
<dbReference type="Gene3D" id="1.10.287.950">
    <property type="entry name" value="Methyl-accepting chemotaxis protein"/>
    <property type="match status" value="1"/>
</dbReference>